<keyword evidence="3" id="KW-1185">Reference proteome</keyword>
<accession>A0A4Y7TD17</accession>
<protein>
    <submittedName>
        <fullName evidence="2">Uncharacterized protein</fullName>
    </submittedName>
</protein>
<evidence type="ECO:0000313" key="3">
    <source>
        <dbReference type="Proteomes" id="UP000298030"/>
    </source>
</evidence>
<reference evidence="2 3" key="1">
    <citation type="journal article" date="2019" name="Nat. Ecol. Evol.">
        <title>Megaphylogeny resolves global patterns of mushroom evolution.</title>
        <authorList>
            <person name="Varga T."/>
            <person name="Krizsan K."/>
            <person name="Foldi C."/>
            <person name="Dima B."/>
            <person name="Sanchez-Garcia M."/>
            <person name="Sanchez-Ramirez S."/>
            <person name="Szollosi G.J."/>
            <person name="Szarkandi J.G."/>
            <person name="Papp V."/>
            <person name="Albert L."/>
            <person name="Andreopoulos W."/>
            <person name="Angelini C."/>
            <person name="Antonin V."/>
            <person name="Barry K.W."/>
            <person name="Bougher N.L."/>
            <person name="Buchanan P."/>
            <person name="Buyck B."/>
            <person name="Bense V."/>
            <person name="Catcheside P."/>
            <person name="Chovatia M."/>
            <person name="Cooper J."/>
            <person name="Damon W."/>
            <person name="Desjardin D."/>
            <person name="Finy P."/>
            <person name="Geml J."/>
            <person name="Haridas S."/>
            <person name="Hughes K."/>
            <person name="Justo A."/>
            <person name="Karasinski D."/>
            <person name="Kautmanova I."/>
            <person name="Kiss B."/>
            <person name="Kocsube S."/>
            <person name="Kotiranta H."/>
            <person name="LaButti K.M."/>
            <person name="Lechner B.E."/>
            <person name="Liimatainen K."/>
            <person name="Lipzen A."/>
            <person name="Lukacs Z."/>
            <person name="Mihaltcheva S."/>
            <person name="Morgado L.N."/>
            <person name="Niskanen T."/>
            <person name="Noordeloos M.E."/>
            <person name="Ohm R.A."/>
            <person name="Ortiz-Santana B."/>
            <person name="Ovrebo C."/>
            <person name="Racz N."/>
            <person name="Riley R."/>
            <person name="Savchenko A."/>
            <person name="Shiryaev A."/>
            <person name="Soop K."/>
            <person name="Spirin V."/>
            <person name="Szebenyi C."/>
            <person name="Tomsovsky M."/>
            <person name="Tulloss R.E."/>
            <person name="Uehling J."/>
            <person name="Grigoriev I.V."/>
            <person name="Vagvolgyi C."/>
            <person name="Papp T."/>
            <person name="Martin F.M."/>
            <person name="Miettinen O."/>
            <person name="Hibbett D.S."/>
            <person name="Nagy L.G."/>
        </authorList>
    </citation>
    <scope>NUCLEOTIDE SEQUENCE [LARGE SCALE GENOMIC DNA]</scope>
    <source>
        <strain evidence="2 3">FP101781</strain>
    </source>
</reference>
<gene>
    <name evidence="2" type="ORF">FA13DRAFT_1732202</name>
</gene>
<feature type="region of interest" description="Disordered" evidence="1">
    <location>
        <begin position="1"/>
        <end position="40"/>
    </location>
</feature>
<evidence type="ECO:0000313" key="2">
    <source>
        <dbReference type="EMBL" id="TEB31901.1"/>
    </source>
</evidence>
<name>A0A4Y7TD17_COPMI</name>
<feature type="compositionally biased region" description="Basic and acidic residues" evidence="1">
    <location>
        <begin position="1"/>
        <end position="12"/>
    </location>
</feature>
<comment type="caution">
    <text evidence="2">The sequence shown here is derived from an EMBL/GenBank/DDBJ whole genome shotgun (WGS) entry which is preliminary data.</text>
</comment>
<sequence length="53" mass="5700">MARKRTGIERPSEGGAAVSRLEASKGCERQASSPSQAPVRAKLLLARTSYTHM</sequence>
<dbReference type="AlphaFoldDB" id="A0A4Y7TD17"/>
<dbReference type="EMBL" id="QPFP01000017">
    <property type="protein sequence ID" value="TEB31901.1"/>
    <property type="molecule type" value="Genomic_DNA"/>
</dbReference>
<dbReference type="Proteomes" id="UP000298030">
    <property type="component" value="Unassembled WGS sequence"/>
</dbReference>
<organism evidence="2 3">
    <name type="scientific">Coprinellus micaceus</name>
    <name type="common">Glistening ink-cap mushroom</name>
    <name type="synonym">Coprinus micaceus</name>
    <dbReference type="NCBI Taxonomy" id="71717"/>
    <lineage>
        <taxon>Eukaryota</taxon>
        <taxon>Fungi</taxon>
        <taxon>Dikarya</taxon>
        <taxon>Basidiomycota</taxon>
        <taxon>Agaricomycotina</taxon>
        <taxon>Agaricomycetes</taxon>
        <taxon>Agaricomycetidae</taxon>
        <taxon>Agaricales</taxon>
        <taxon>Agaricineae</taxon>
        <taxon>Psathyrellaceae</taxon>
        <taxon>Coprinellus</taxon>
    </lineage>
</organism>
<evidence type="ECO:0000256" key="1">
    <source>
        <dbReference type="SAM" id="MobiDB-lite"/>
    </source>
</evidence>
<proteinExistence type="predicted"/>